<dbReference type="HOGENOM" id="CLU_1408681_0_0_1"/>
<keyword evidence="2" id="KW-1185">Reference proteome</keyword>
<dbReference type="RefSeq" id="XP_001836719.2">
    <property type="nucleotide sequence ID" value="XM_001836667.2"/>
</dbReference>
<protein>
    <submittedName>
        <fullName evidence="1">Uncharacterized protein</fullName>
    </submittedName>
</protein>
<evidence type="ECO:0000313" key="1">
    <source>
        <dbReference type="EMBL" id="EAU85131.2"/>
    </source>
</evidence>
<accession>A8NVI0</accession>
<gene>
    <name evidence="1" type="ORF">CC1G_08104</name>
</gene>
<dbReference type="VEuPathDB" id="FungiDB:CC1G_08104"/>
<dbReference type="InParanoid" id="A8NVI0"/>
<sequence>MPHFERVLEIPGWRENVEKAGVVTRVLRLGFYFIRRVLTPEAGLAYPGLAGSPGFLSACRCLTEIATRHSPLAPCHFVLPLLVSTRPCNPGAAHTSSGCFQMFSNVAASSVLKRVSSTTCPDVVYPLDYFLLYLSSACSVAGTHAHEQGECTRWSLVEFKPWISRGWYISLEASNLKLDSECRLVSTTDSIAS</sequence>
<proteinExistence type="predicted"/>
<dbReference type="GeneID" id="6013270"/>
<organism evidence="1 2">
    <name type="scientific">Coprinopsis cinerea (strain Okayama-7 / 130 / ATCC MYA-4618 / FGSC 9003)</name>
    <name type="common">Inky cap fungus</name>
    <name type="synonym">Hormographiella aspergillata</name>
    <dbReference type="NCBI Taxonomy" id="240176"/>
    <lineage>
        <taxon>Eukaryota</taxon>
        <taxon>Fungi</taxon>
        <taxon>Dikarya</taxon>
        <taxon>Basidiomycota</taxon>
        <taxon>Agaricomycotina</taxon>
        <taxon>Agaricomycetes</taxon>
        <taxon>Agaricomycetidae</taxon>
        <taxon>Agaricales</taxon>
        <taxon>Agaricineae</taxon>
        <taxon>Psathyrellaceae</taxon>
        <taxon>Coprinopsis</taxon>
    </lineage>
</organism>
<dbReference type="AlphaFoldDB" id="A8NVI0"/>
<comment type="caution">
    <text evidence="1">The sequence shown here is derived from an EMBL/GenBank/DDBJ whole genome shotgun (WGS) entry which is preliminary data.</text>
</comment>
<dbReference type="Proteomes" id="UP000001861">
    <property type="component" value="Unassembled WGS sequence"/>
</dbReference>
<dbReference type="EMBL" id="AACS02000004">
    <property type="protein sequence ID" value="EAU85131.2"/>
    <property type="molecule type" value="Genomic_DNA"/>
</dbReference>
<reference evidence="1 2" key="1">
    <citation type="journal article" date="2010" name="Proc. Natl. Acad. Sci. U.S.A.">
        <title>Insights into evolution of multicellular fungi from the assembled chromosomes of the mushroom Coprinopsis cinerea (Coprinus cinereus).</title>
        <authorList>
            <person name="Stajich J.E."/>
            <person name="Wilke S.K."/>
            <person name="Ahren D."/>
            <person name="Au C.H."/>
            <person name="Birren B.W."/>
            <person name="Borodovsky M."/>
            <person name="Burns C."/>
            <person name="Canback B."/>
            <person name="Casselton L.A."/>
            <person name="Cheng C.K."/>
            <person name="Deng J."/>
            <person name="Dietrich F.S."/>
            <person name="Fargo D.C."/>
            <person name="Farman M.L."/>
            <person name="Gathman A.C."/>
            <person name="Goldberg J."/>
            <person name="Guigo R."/>
            <person name="Hoegger P.J."/>
            <person name="Hooker J.B."/>
            <person name="Huggins A."/>
            <person name="James T.Y."/>
            <person name="Kamada T."/>
            <person name="Kilaru S."/>
            <person name="Kodira C."/>
            <person name="Kues U."/>
            <person name="Kupfer D."/>
            <person name="Kwan H.S."/>
            <person name="Lomsadze A."/>
            <person name="Li W."/>
            <person name="Lilly W.W."/>
            <person name="Ma L.J."/>
            <person name="Mackey A.J."/>
            <person name="Manning G."/>
            <person name="Martin F."/>
            <person name="Muraguchi H."/>
            <person name="Natvig D.O."/>
            <person name="Palmerini H."/>
            <person name="Ramesh M.A."/>
            <person name="Rehmeyer C.J."/>
            <person name="Roe B.A."/>
            <person name="Shenoy N."/>
            <person name="Stanke M."/>
            <person name="Ter-Hovhannisyan V."/>
            <person name="Tunlid A."/>
            <person name="Velagapudi R."/>
            <person name="Vision T.J."/>
            <person name="Zeng Q."/>
            <person name="Zolan M.E."/>
            <person name="Pukkila P.J."/>
        </authorList>
    </citation>
    <scope>NUCLEOTIDE SEQUENCE [LARGE SCALE GENOMIC DNA]</scope>
    <source>
        <strain evidence="2">Okayama-7 / 130 / ATCC MYA-4618 / FGSC 9003</strain>
    </source>
</reference>
<dbReference type="KEGG" id="cci:CC1G_08104"/>
<evidence type="ECO:0000313" key="2">
    <source>
        <dbReference type="Proteomes" id="UP000001861"/>
    </source>
</evidence>
<name>A8NVI0_COPC7</name>